<feature type="domain" description="HTH lysR-type" evidence="5">
    <location>
        <begin position="36"/>
        <end position="93"/>
    </location>
</feature>
<organism evidence="6 7">
    <name type="scientific">Pseudomonas oryzihabitans</name>
    <dbReference type="NCBI Taxonomy" id="47885"/>
    <lineage>
        <taxon>Bacteria</taxon>
        <taxon>Pseudomonadati</taxon>
        <taxon>Pseudomonadota</taxon>
        <taxon>Gammaproteobacteria</taxon>
        <taxon>Pseudomonadales</taxon>
        <taxon>Pseudomonadaceae</taxon>
        <taxon>Pseudomonas</taxon>
    </lineage>
</organism>
<dbReference type="PANTHER" id="PTHR30126:SF94">
    <property type="entry name" value="LYSR FAMILY TRANSCRIPTIONAL REGULATOR"/>
    <property type="match status" value="1"/>
</dbReference>
<evidence type="ECO:0000256" key="2">
    <source>
        <dbReference type="ARBA" id="ARBA00023015"/>
    </source>
</evidence>
<keyword evidence="3 6" id="KW-0238">DNA-binding</keyword>
<reference evidence="6" key="1">
    <citation type="submission" date="2023-08" db="EMBL/GenBank/DDBJ databases">
        <title>Functional and genomic diversity of the sorghum phyllosphere microbiome.</title>
        <authorList>
            <person name="Shade A."/>
        </authorList>
    </citation>
    <scope>NUCLEOTIDE SEQUENCE</scope>
    <source>
        <strain evidence="6">SORGH_AS_0201</strain>
    </source>
</reference>
<sequence length="325" mass="36041">MNKQPVLRTGEAHSAERQNPAKVLFSTFRIQNLLIMDTRYLDSFLQVVQLGSTAAAARKLNLTPTAVAQRIKALEQEIGQPLLSRAGRNMQLTPAGSALLEPARELLRRSQELRAIAALDTVAGDLRIGCITTALGYLVPGVLADLIADYEHLRPHVEPGFSTELYRKVLAEDIDIALMVKPHFELTKEFQWQPLSDEPFVVLASPAMAGEDAHALLASQPFIRYHRRSWGGMLADRYLLQVGIQPRERFEIDALDAIAAMVAGNLGVSLVPRWRALHARLDELLQVPLPGEGLTRPIGLLWKRTSAKKTLIEVFRAVLTARMAL</sequence>
<dbReference type="CDD" id="cd08427">
    <property type="entry name" value="PBP2_LTTR_like_2"/>
    <property type="match status" value="1"/>
</dbReference>
<accession>A0AAJ2EY33</accession>
<gene>
    <name evidence="6" type="ORF">QE440_004168</name>
</gene>
<dbReference type="GO" id="GO:0003700">
    <property type="term" value="F:DNA-binding transcription factor activity"/>
    <property type="evidence" value="ECO:0007669"/>
    <property type="project" value="InterPro"/>
</dbReference>
<evidence type="ECO:0000313" key="7">
    <source>
        <dbReference type="Proteomes" id="UP001268036"/>
    </source>
</evidence>
<comment type="caution">
    <text evidence="6">The sequence shown here is derived from an EMBL/GenBank/DDBJ whole genome shotgun (WGS) entry which is preliminary data.</text>
</comment>
<dbReference type="InterPro" id="IPR005119">
    <property type="entry name" value="LysR_subst-bd"/>
</dbReference>
<comment type="similarity">
    <text evidence="1">Belongs to the LysR transcriptional regulatory family.</text>
</comment>
<dbReference type="Proteomes" id="UP001268036">
    <property type="component" value="Unassembled WGS sequence"/>
</dbReference>
<dbReference type="Pfam" id="PF03466">
    <property type="entry name" value="LysR_substrate"/>
    <property type="match status" value="1"/>
</dbReference>
<dbReference type="PANTHER" id="PTHR30126">
    <property type="entry name" value="HTH-TYPE TRANSCRIPTIONAL REGULATOR"/>
    <property type="match status" value="1"/>
</dbReference>
<proteinExistence type="inferred from homology"/>
<dbReference type="Pfam" id="PF00126">
    <property type="entry name" value="HTH_1"/>
    <property type="match status" value="1"/>
</dbReference>
<dbReference type="GO" id="GO:0000976">
    <property type="term" value="F:transcription cis-regulatory region binding"/>
    <property type="evidence" value="ECO:0007669"/>
    <property type="project" value="TreeGrafter"/>
</dbReference>
<dbReference type="InterPro" id="IPR036388">
    <property type="entry name" value="WH-like_DNA-bd_sf"/>
</dbReference>
<dbReference type="AlphaFoldDB" id="A0AAJ2EY33"/>
<keyword evidence="4" id="KW-0804">Transcription</keyword>
<dbReference type="FunFam" id="1.10.10.10:FF:000001">
    <property type="entry name" value="LysR family transcriptional regulator"/>
    <property type="match status" value="1"/>
</dbReference>
<dbReference type="SUPFAM" id="SSF53850">
    <property type="entry name" value="Periplasmic binding protein-like II"/>
    <property type="match status" value="1"/>
</dbReference>
<evidence type="ECO:0000256" key="1">
    <source>
        <dbReference type="ARBA" id="ARBA00009437"/>
    </source>
</evidence>
<evidence type="ECO:0000256" key="4">
    <source>
        <dbReference type="ARBA" id="ARBA00023163"/>
    </source>
</evidence>
<name>A0AAJ2EY33_9PSED</name>
<evidence type="ECO:0000256" key="3">
    <source>
        <dbReference type="ARBA" id="ARBA00023125"/>
    </source>
</evidence>
<protein>
    <submittedName>
        <fullName evidence="6">DNA-binding transcriptional LysR family regulator</fullName>
    </submittedName>
</protein>
<keyword evidence="2" id="KW-0805">Transcription regulation</keyword>
<dbReference type="Gene3D" id="3.40.190.10">
    <property type="entry name" value="Periplasmic binding protein-like II"/>
    <property type="match status" value="2"/>
</dbReference>
<dbReference type="RefSeq" id="WP_309761414.1">
    <property type="nucleotide sequence ID" value="NZ_JAVJAF010000001.1"/>
</dbReference>
<dbReference type="InterPro" id="IPR000847">
    <property type="entry name" value="LysR_HTH_N"/>
</dbReference>
<evidence type="ECO:0000313" key="6">
    <source>
        <dbReference type="EMBL" id="MDR6236427.1"/>
    </source>
</evidence>
<dbReference type="SUPFAM" id="SSF46785">
    <property type="entry name" value="Winged helix' DNA-binding domain"/>
    <property type="match status" value="1"/>
</dbReference>
<dbReference type="EMBL" id="JAVJAF010000001">
    <property type="protein sequence ID" value="MDR6236427.1"/>
    <property type="molecule type" value="Genomic_DNA"/>
</dbReference>
<evidence type="ECO:0000259" key="5">
    <source>
        <dbReference type="PROSITE" id="PS50931"/>
    </source>
</evidence>
<dbReference type="InterPro" id="IPR036390">
    <property type="entry name" value="WH_DNA-bd_sf"/>
</dbReference>
<dbReference type="PROSITE" id="PS50931">
    <property type="entry name" value="HTH_LYSR"/>
    <property type="match status" value="1"/>
</dbReference>
<dbReference type="Gene3D" id="1.10.10.10">
    <property type="entry name" value="Winged helix-like DNA-binding domain superfamily/Winged helix DNA-binding domain"/>
    <property type="match status" value="1"/>
</dbReference>